<evidence type="ECO:0000313" key="16">
    <source>
        <dbReference type="EMBL" id="AVO36071.1"/>
    </source>
</evidence>
<sequence length="686" mass="74600">MVVTASGFEQELKEAPASMSVVTRQDLETRNYRDLAEALQDVEGIDVRGGTGKSGGLDISIRGMPSDYTLILIDGRRQNVAGDVTPNGFGAALNSFMPPVSAIERIEVIRGPMSTLYGSDAMGGVINIITRKVAKQWGGAANVQLGLPQHGDEGQQRKISLYANGPIVQDKLGIALRGDVFQREASDRIWTGGGNARDPRPGESRQHNLGAKLTFTPTRDQEFWADVETARTWYDNADCRLGTVDFVNCATGARSNTASGYKDYLRFHRDQAAIGHRSRFGFGLVESSLMRSKTETLGRTLPSAALPARDPRIGGARQLETTNTVFDTKLVAPIGDKHVVTTGAQWWDASFKDGLLPQSHSQRMWALFAEDEWRLSDQVTATLGGRYNRHDAFGGEFSPRAYMVWKATPQITVKGGVSQGFRAPRLNQLIDGVSGVSGQGTVLNIGNPTLKPETSTSTELGLLYDNGGGLTASGTLFHNKIKNRISSGGECASVWISSCAANPTAAYAVNIDQGKTWGLELATGIPLSAEWKLNLNYTWTDTEAIVGGVKSGKLSDTARHVANAQLQWKPNDRATLWLRGEYRGKSQRFDGNPSSLTGNNQREYQALGDLKGYALFHLGGSYRITRNATISLNVFNLFDKNFNKFRTWQDTTGATQLGSLYYRTTSATKGTAAGGRTFWVSANIAF</sequence>
<dbReference type="Pfam" id="PF00593">
    <property type="entry name" value="TonB_dep_Rec_b-barrel"/>
    <property type="match status" value="1"/>
</dbReference>
<proteinExistence type="inferred from homology"/>
<evidence type="ECO:0000256" key="2">
    <source>
        <dbReference type="ARBA" id="ARBA00009810"/>
    </source>
</evidence>
<keyword evidence="4 12" id="KW-1134">Transmembrane beta strand</keyword>
<evidence type="ECO:0000259" key="14">
    <source>
        <dbReference type="Pfam" id="PF00593"/>
    </source>
</evidence>
<feature type="domain" description="TonB-dependent receptor-like beta-barrel" evidence="14">
    <location>
        <begin position="194"/>
        <end position="637"/>
    </location>
</feature>
<evidence type="ECO:0000256" key="5">
    <source>
        <dbReference type="ARBA" id="ARBA00022692"/>
    </source>
</evidence>
<evidence type="ECO:0000256" key="1">
    <source>
        <dbReference type="ARBA" id="ARBA00004571"/>
    </source>
</evidence>
<dbReference type="InterPro" id="IPR012910">
    <property type="entry name" value="Plug_dom"/>
</dbReference>
<dbReference type="KEGG" id="otk:C6570_09135"/>
<dbReference type="InterPro" id="IPR039426">
    <property type="entry name" value="TonB-dep_rcpt-like"/>
</dbReference>
<keyword evidence="10 16" id="KW-0675">Receptor</keyword>
<evidence type="ECO:0000256" key="7">
    <source>
        <dbReference type="ARBA" id="ARBA00023065"/>
    </source>
</evidence>
<reference evidence="16 17" key="1">
    <citation type="submission" date="2018-03" db="EMBL/GenBank/DDBJ databases">
        <title>Genome sequencing of Ottowia sp.</title>
        <authorList>
            <person name="Kim S.-J."/>
            <person name="Heo J."/>
            <person name="Kwon S.-W."/>
        </authorList>
    </citation>
    <scope>NUCLEOTIDE SEQUENCE [LARGE SCALE GENOMIC DNA]</scope>
    <source>
        <strain evidence="16 17">KADR8-3</strain>
    </source>
</reference>
<comment type="subcellular location">
    <subcellularLocation>
        <location evidence="1 12">Cell outer membrane</location>
        <topology evidence="1 12">Multi-pass membrane protein</topology>
    </subcellularLocation>
</comment>
<evidence type="ECO:0000256" key="4">
    <source>
        <dbReference type="ARBA" id="ARBA00022452"/>
    </source>
</evidence>
<keyword evidence="8 13" id="KW-0798">TonB box</keyword>
<dbReference type="CDD" id="cd01347">
    <property type="entry name" value="ligand_gated_channel"/>
    <property type="match status" value="1"/>
</dbReference>
<dbReference type="Gene3D" id="2.170.130.10">
    <property type="entry name" value="TonB-dependent receptor, plug domain"/>
    <property type="match status" value="1"/>
</dbReference>
<evidence type="ECO:0000256" key="6">
    <source>
        <dbReference type="ARBA" id="ARBA00022729"/>
    </source>
</evidence>
<accession>A0A2S0MJZ1</accession>
<dbReference type="AlphaFoldDB" id="A0A2S0MJZ1"/>
<keyword evidence="6" id="KW-0732">Signal</keyword>
<keyword evidence="9 12" id="KW-0472">Membrane</keyword>
<dbReference type="Gene3D" id="2.40.170.20">
    <property type="entry name" value="TonB-dependent receptor, beta-barrel domain"/>
    <property type="match status" value="1"/>
</dbReference>
<dbReference type="InterPro" id="IPR037066">
    <property type="entry name" value="Plug_dom_sf"/>
</dbReference>
<feature type="domain" description="TonB-dependent receptor plug" evidence="15">
    <location>
        <begin position="12"/>
        <end position="125"/>
    </location>
</feature>
<evidence type="ECO:0000259" key="15">
    <source>
        <dbReference type="Pfam" id="PF07715"/>
    </source>
</evidence>
<evidence type="ECO:0000313" key="17">
    <source>
        <dbReference type="Proteomes" id="UP000239709"/>
    </source>
</evidence>
<dbReference type="EMBL" id="CP027666">
    <property type="protein sequence ID" value="AVO36071.1"/>
    <property type="molecule type" value="Genomic_DNA"/>
</dbReference>
<dbReference type="GO" id="GO:0044718">
    <property type="term" value="P:siderophore transmembrane transport"/>
    <property type="evidence" value="ECO:0007669"/>
    <property type="project" value="TreeGrafter"/>
</dbReference>
<dbReference type="InterPro" id="IPR000531">
    <property type="entry name" value="Beta-barrel_TonB"/>
</dbReference>
<dbReference type="OrthoDB" id="183532at2"/>
<dbReference type="Proteomes" id="UP000239709">
    <property type="component" value="Chromosome"/>
</dbReference>
<keyword evidence="5 12" id="KW-0812">Transmembrane</keyword>
<evidence type="ECO:0000256" key="9">
    <source>
        <dbReference type="ARBA" id="ARBA00023136"/>
    </source>
</evidence>
<dbReference type="PANTHER" id="PTHR30069">
    <property type="entry name" value="TONB-DEPENDENT OUTER MEMBRANE RECEPTOR"/>
    <property type="match status" value="1"/>
</dbReference>
<evidence type="ECO:0000256" key="12">
    <source>
        <dbReference type="PROSITE-ProRule" id="PRU01360"/>
    </source>
</evidence>
<evidence type="ECO:0000256" key="8">
    <source>
        <dbReference type="ARBA" id="ARBA00023077"/>
    </source>
</evidence>
<dbReference type="PANTHER" id="PTHR30069:SF53">
    <property type="entry name" value="COLICIN I RECEPTOR-RELATED"/>
    <property type="match status" value="1"/>
</dbReference>
<evidence type="ECO:0000256" key="13">
    <source>
        <dbReference type="RuleBase" id="RU003357"/>
    </source>
</evidence>
<dbReference type="GO" id="GO:0015344">
    <property type="term" value="F:siderophore uptake transmembrane transporter activity"/>
    <property type="evidence" value="ECO:0007669"/>
    <property type="project" value="TreeGrafter"/>
</dbReference>
<evidence type="ECO:0000256" key="11">
    <source>
        <dbReference type="ARBA" id="ARBA00023237"/>
    </source>
</evidence>
<keyword evidence="7" id="KW-0406">Ion transport</keyword>
<dbReference type="GO" id="GO:0009279">
    <property type="term" value="C:cell outer membrane"/>
    <property type="evidence" value="ECO:0007669"/>
    <property type="project" value="UniProtKB-SubCell"/>
</dbReference>
<name>A0A2S0MJZ1_9BURK</name>
<keyword evidence="17" id="KW-1185">Reference proteome</keyword>
<dbReference type="InterPro" id="IPR036942">
    <property type="entry name" value="Beta-barrel_TonB_sf"/>
</dbReference>
<dbReference type="SUPFAM" id="SSF56935">
    <property type="entry name" value="Porins"/>
    <property type="match status" value="1"/>
</dbReference>
<gene>
    <name evidence="16" type="ORF">C6570_09135</name>
</gene>
<evidence type="ECO:0000256" key="10">
    <source>
        <dbReference type="ARBA" id="ARBA00023170"/>
    </source>
</evidence>
<keyword evidence="3 12" id="KW-0813">Transport</keyword>
<dbReference type="PROSITE" id="PS52016">
    <property type="entry name" value="TONB_DEPENDENT_REC_3"/>
    <property type="match status" value="1"/>
</dbReference>
<organism evidence="16 17">
    <name type="scientific">Ottowia oryzae</name>
    <dbReference type="NCBI Taxonomy" id="2109914"/>
    <lineage>
        <taxon>Bacteria</taxon>
        <taxon>Pseudomonadati</taxon>
        <taxon>Pseudomonadota</taxon>
        <taxon>Betaproteobacteria</taxon>
        <taxon>Burkholderiales</taxon>
        <taxon>Comamonadaceae</taxon>
        <taxon>Ottowia</taxon>
    </lineage>
</organism>
<evidence type="ECO:0000256" key="3">
    <source>
        <dbReference type="ARBA" id="ARBA00022448"/>
    </source>
</evidence>
<protein>
    <submittedName>
        <fullName evidence="16">TonB-dependent receptor</fullName>
    </submittedName>
</protein>
<comment type="similarity">
    <text evidence="2 12 13">Belongs to the TonB-dependent receptor family.</text>
</comment>
<dbReference type="Pfam" id="PF07715">
    <property type="entry name" value="Plug"/>
    <property type="match status" value="1"/>
</dbReference>
<keyword evidence="11 12" id="KW-0998">Cell outer membrane</keyword>